<dbReference type="CDD" id="cd20716">
    <property type="entry name" value="cyt_P460_fam"/>
    <property type="match status" value="1"/>
</dbReference>
<proteinExistence type="predicted"/>
<name>A0A1E7YQA4_9PROT</name>
<evidence type="ECO:0000313" key="2">
    <source>
        <dbReference type="EMBL" id="OFC38312.1"/>
    </source>
</evidence>
<reference evidence="2 3" key="1">
    <citation type="submission" date="2016-06" db="EMBL/GenBank/DDBJ databases">
        <title>Gene turnover analysis identifies the evolutionary adaptation of the extremophile Acidithiobacillus caldus.</title>
        <authorList>
            <person name="Zhang X."/>
        </authorList>
    </citation>
    <scope>NUCLEOTIDE SEQUENCE [LARGE SCALE GENOMIC DNA]</scope>
    <source>
        <strain evidence="2 3">DX</strain>
    </source>
</reference>
<dbReference type="Gene3D" id="3.50.70.20">
    <property type="entry name" value="Cytochrome P460"/>
    <property type="match status" value="1"/>
</dbReference>
<dbReference type="AlphaFoldDB" id="A0A1E7YQA4"/>
<gene>
    <name evidence="2" type="ORF">BAE27_02270</name>
</gene>
<organism evidence="2 3">
    <name type="scientific">Acidithiobacillus caldus</name>
    <dbReference type="NCBI Taxonomy" id="33059"/>
    <lineage>
        <taxon>Bacteria</taxon>
        <taxon>Pseudomonadati</taxon>
        <taxon>Pseudomonadota</taxon>
        <taxon>Acidithiobacillia</taxon>
        <taxon>Acidithiobacillales</taxon>
        <taxon>Acidithiobacillaceae</taxon>
        <taxon>Acidithiobacillus</taxon>
    </lineage>
</organism>
<dbReference type="InterPro" id="IPR038142">
    <property type="entry name" value="Cytochrome_P460_sp"/>
</dbReference>
<dbReference type="Proteomes" id="UP000175616">
    <property type="component" value="Unassembled WGS sequence"/>
</dbReference>
<dbReference type="InterPro" id="IPR032033">
    <property type="entry name" value="Cytochrome_P460"/>
</dbReference>
<dbReference type="Pfam" id="PF16694">
    <property type="entry name" value="Cytochrome_P460"/>
    <property type="match status" value="1"/>
</dbReference>
<sequence>MQKSGGITKVTRYENGSLVVKENYNSRKRLVGVTAMLKLRGYDAGDRNWVMAAYKPSGANVAFGKVGTCIACHVLVRQQDFVFAPPPAQLLPVSTWKAFFPNQGMNPAYLALLKKYPHRIVR</sequence>
<protein>
    <recommendedName>
        <fullName evidence="1">Cytochrome P460 domain-containing protein</fullName>
    </recommendedName>
</protein>
<dbReference type="EMBL" id="LZYE01000047">
    <property type="protein sequence ID" value="OFC38312.1"/>
    <property type="molecule type" value="Genomic_DNA"/>
</dbReference>
<comment type="caution">
    <text evidence="2">The sequence shown here is derived from an EMBL/GenBank/DDBJ whole genome shotgun (WGS) entry which is preliminary data.</text>
</comment>
<evidence type="ECO:0000259" key="1">
    <source>
        <dbReference type="Pfam" id="PF16694"/>
    </source>
</evidence>
<accession>A0A1E7YQA4</accession>
<feature type="domain" description="Cytochrome P460" evidence="1">
    <location>
        <begin position="12"/>
        <end position="83"/>
    </location>
</feature>
<evidence type="ECO:0000313" key="3">
    <source>
        <dbReference type="Proteomes" id="UP000175616"/>
    </source>
</evidence>